<feature type="domain" description="RNA polymerase sigma-70 region 2" evidence="5">
    <location>
        <begin position="12"/>
        <end position="74"/>
    </location>
</feature>
<dbReference type="NCBIfam" id="TIGR02937">
    <property type="entry name" value="sigma70-ECF"/>
    <property type="match status" value="1"/>
</dbReference>
<organism evidence="7 8">
    <name type="scientific">Neolewinella aurantiaca</name>
    <dbReference type="NCBI Taxonomy" id="2602767"/>
    <lineage>
        <taxon>Bacteria</taxon>
        <taxon>Pseudomonadati</taxon>
        <taxon>Bacteroidota</taxon>
        <taxon>Saprospiria</taxon>
        <taxon>Saprospirales</taxon>
        <taxon>Lewinellaceae</taxon>
        <taxon>Neolewinella</taxon>
    </lineage>
</organism>
<evidence type="ECO:0000313" key="8">
    <source>
        <dbReference type="Proteomes" id="UP000321907"/>
    </source>
</evidence>
<dbReference type="SUPFAM" id="SSF88946">
    <property type="entry name" value="Sigma2 domain of RNA polymerase sigma factors"/>
    <property type="match status" value="1"/>
</dbReference>
<dbReference type="PANTHER" id="PTHR43133">
    <property type="entry name" value="RNA POLYMERASE ECF-TYPE SIGMA FACTO"/>
    <property type="match status" value="1"/>
</dbReference>
<keyword evidence="2" id="KW-0805">Transcription regulation</keyword>
<evidence type="ECO:0000256" key="3">
    <source>
        <dbReference type="ARBA" id="ARBA00023082"/>
    </source>
</evidence>
<protein>
    <submittedName>
        <fullName evidence="7">RNA polymerase sigma factor</fullName>
    </submittedName>
</protein>
<comment type="similarity">
    <text evidence="1">Belongs to the sigma-70 factor family. ECF subfamily.</text>
</comment>
<dbReference type="GO" id="GO:0006352">
    <property type="term" value="P:DNA-templated transcription initiation"/>
    <property type="evidence" value="ECO:0007669"/>
    <property type="project" value="InterPro"/>
</dbReference>
<dbReference type="InterPro" id="IPR036388">
    <property type="entry name" value="WH-like_DNA-bd_sf"/>
</dbReference>
<dbReference type="PANTHER" id="PTHR43133:SF25">
    <property type="entry name" value="RNA POLYMERASE SIGMA FACTOR RFAY-RELATED"/>
    <property type="match status" value="1"/>
</dbReference>
<dbReference type="Pfam" id="PF08281">
    <property type="entry name" value="Sigma70_r4_2"/>
    <property type="match status" value="1"/>
</dbReference>
<proteinExistence type="inferred from homology"/>
<comment type="caution">
    <text evidence="7">The sequence shown here is derived from an EMBL/GenBank/DDBJ whole genome shotgun (WGS) entry which is preliminary data.</text>
</comment>
<keyword evidence="8" id="KW-1185">Reference proteome</keyword>
<gene>
    <name evidence="7" type="ORF">FUA23_04025</name>
</gene>
<accession>A0A5C7FZ16</accession>
<dbReference type="GO" id="GO:0016987">
    <property type="term" value="F:sigma factor activity"/>
    <property type="evidence" value="ECO:0007669"/>
    <property type="project" value="UniProtKB-KW"/>
</dbReference>
<dbReference type="RefSeq" id="WP_147929435.1">
    <property type="nucleotide sequence ID" value="NZ_VOXD01000004.1"/>
</dbReference>
<dbReference type="Gene3D" id="1.10.1740.10">
    <property type="match status" value="1"/>
</dbReference>
<keyword evidence="4" id="KW-0804">Transcription</keyword>
<dbReference type="EMBL" id="VOXD01000004">
    <property type="protein sequence ID" value="TXF90977.1"/>
    <property type="molecule type" value="Genomic_DNA"/>
</dbReference>
<dbReference type="Gene3D" id="1.10.10.10">
    <property type="entry name" value="Winged helix-like DNA-binding domain superfamily/Winged helix DNA-binding domain"/>
    <property type="match status" value="1"/>
</dbReference>
<dbReference type="InterPro" id="IPR014284">
    <property type="entry name" value="RNA_pol_sigma-70_dom"/>
</dbReference>
<dbReference type="InterPro" id="IPR007627">
    <property type="entry name" value="RNA_pol_sigma70_r2"/>
</dbReference>
<keyword evidence="3" id="KW-0731">Sigma factor</keyword>
<feature type="domain" description="RNA polymerase sigma factor 70 region 4 type 2" evidence="6">
    <location>
        <begin position="108"/>
        <end position="159"/>
    </location>
</feature>
<evidence type="ECO:0000259" key="6">
    <source>
        <dbReference type="Pfam" id="PF08281"/>
    </source>
</evidence>
<evidence type="ECO:0000256" key="4">
    <source>
        <dbReference type="ARBA" id="ARBA00023163"/>
    </source>
</evidence>
<evidence type="ECO:0000256" key="2">
    <source>
        <dbReference type="ARBA" id="ARBA00023015"/>
    </source>
</evidence>
<dbReference type="Pfam" id="PF04542">
    <property type="entry name" value="Sigma70_r2"/>
    <property type="match status" value="1"/>
</dbReference>
<evidence type="ECO:0000256" key="1">
    <source>
        <dbReference type="ARBA" id="ARBA00010641"/>
    </source>
</evidence>
<dbReference type="OrthoDB" id="9803470at2"/>
<name>A0A5C7FZ16_9BACT</name>
<dbReference type="AlphaFoldDB" id="A0A5C7FZ16"/>
<evidence type="ECO:0000313" key="7">
    <source>
        <dbReference type="EMBL" id="TXF90977.1"/>
    </source>
</evidence>
<dbReference type="SUPFAM" id="SSF88659">
    <property type="entry name" value="Sigma3 and sigma4 domains of RNA polymerase sigma factors"/>
    <property type="match status" value="1"/>
</dbReference>
<dbReference type="InterPro" id="IPR013324">
    <property type="entry name" value="RNA_pol_sigma_r3/r4-like"/>
</dbReference>
<sequence>MTNQQFVAEMSRLENILFAFALRLTRNYEDAQDLVQETTFRAYKHRDKFAVGTNFKSWSSTIMRNTYINRYRKMKNRKHVNEPVENFLYAVENKAATANGGEANIHLQELQGKLALINEIYRVPFLMFYRGYEYKEIADHLNIPIGTVKSRIFLARKKLKAIIGTRPVAV</sequence>
<reference evidence="7 8" key="1">
    <citation type="submission" date="2019-08" db="EMBL/GenBank/DDBJ databases">
        <title>Lewinella sp. strain SSH13 Genome sequencing and assembly.</title>
        <authorList>
            <person name="Kim I."/>
        </authorList>
    </citation>
    <scope>NUCLEOTIDE SEQUENCE [LARGE SCALE GENOMIC DNA]</scope>
    <source>
        <strain evidence="7 8">SSH13</strain>
    </source>
</reference>
<dbReference type="InterPro" id="IPR013249">
    <property type="entry name" value="RNA_pol_sigma70_r4_t2"/>
</dbReference>
<dbReference type="GO" id="GO:0003677">
    <property type="term" value="F:DNA binding"/>
    <property type="evidence" value="ECO:0007669"/>
    <property type="project" value="InterPro"/>
</dbReference>
<evidence type="ECO:0000259" key="5">
    <source>
        <dbReference type="Pfam" id="PF04542"/>
    </source>
</evidence>
<dbReference type="Proteomes" id="UP000321907">
    <property type="component" value="Unassembled WGS sequence"/>
</dbReference>
<dbReference type="InterPro" id="IPR013325">
    <property type="entry name" value="RNA_pol_sigma_r2"/>
</dbReference>
<dbReference type="InterPro" id="IPR039425">
    <property type="entry name" value="RNA_pol_sigma-70-like"/>
</dbReference>
<dbReference type="CDD" id="cd06171">
    <property type="entry name" value="Sigma70_r4"/>
    <property type="match status" value="1"/>
</dbReference>